<evidence type="ECO:0000256" key="8">
    <source>
        <dbReference type="ARBA" id="ARBA00022842"/>
    </source>
</evidence>
<evidence type="ECO:0000256" key="2">
    <source>
        <dbReference type="ARBA" id="ARBA00022473"/>
    </source>
</evidence>
<evidence type="ECO:0000256" key="10">
    <source>
        <dbReference type="ARBA" id="ARBA00022871"/>
    </source>
</evidence>
<keyword evidence="6" id="KW-0221">Differentiation</keyword>
<evidence type="ECO:0000256" key="6">
    <source>
        <dbReference type="ARBA" id="ARBA00022782"/>
    </source>
</evidence>
<comment type="cofactor">
    <cofactor evidence="1">
        <name>Mg(2+)</name>
        <dbReference type="ChEBI" id="CHEBI:18420"/>
    </cofactor>
</comment>
<dbReference type="EMBL" id="OE006943">
    <property type="protein sequence ID" value="CAD7462965.1"/>
    <property type="molecule type" value="Genomic_DNA"/>
</dbReference>
<keyword evidence="10" id="KW-0744">Spermatogenesis</keyword>
<keyword evidence="8" id="KW-0460">Magnesium</keyword>
<dbReference type="FunFam" id="1.10.510.10:FF:000571">
    <property type="entry name" value="Maternal embryonic leucine zipper kinase"/>
    <property type="match status" value="1"/>
</dbReference>
<dbReference type="InterPro" id="IPR000719">
    <property type="entry name" value="Prot_kinase_dom"/>
</dbReference>
<dbReference type="PROSITE" id="PS00108">
    <property type="entry name" value="PROTEIN_KINASE_ST"/>
    <property type="match status" value="1"/>
</dbReference>
<evidence type="ECO:0000313" key="13">
    <source>
        <dbReference type="EMBL" id="CAD7462965.1"/>
    </source>
</evidence>
<dbReference type="GO" id="GO:0005737">
    <property type="term" value="C:cytoplasm"/>
    <property type="evidence" value="ECO:0007669"/>
    <property type="project" value="TreeGrafter"/>
</dbReference>
<name>A0A7R9P0N5_9NEOP</name>
<keyword evidence="3" id="KW-0597">Phosphoprotein</keyword>
<dbReference type="GO" id="GO:0030154">
    <property type="term" value="P:cell differentiation"/>
    <property type="evidence" value="ECO:0007669"/>
    <property type="project" value="UniProtKB-KW"/>
</dbReference>
<feature type="region of interest" description="Disordered" evidence="11">
    <location>
        <begin position="243"/>
        <end position="262"/>
    </location>
</feature>
<dbReference type="Pfam" id="PF00069">
    <property type="entry name" value="Pkinase"/>
    <property type="match status" value="1"/>
</dbReference>
<dbReference type="GO" id="GO:0050321">
    <property type="term" value="F:tau-protein kinase activity"/>
    <property type="evidence" value="ECO:0007669"/>
    <property type="project" value="TreeGrafter"/>
</dbReference>
<dbReference type="GO" id="GO:0007283">
    <property type="term" value="P:spermatogenesis"/>
    <property type="evidence" value="ECO:0007669"/>
    <property type="project" value="UniProtKB-KW"/>
</dbReference>
<evidence type="ECO:0000256" key="7">
    <source>
        <dbReference type="ARBA" id="ARBA00022840"/>
    </source>
</evidence>
<protein>
    <recommendedName>
        <fullName evidence="12">Protein kinase domain-containing protein</fullName>
    </recommendedName>
</protein>
<dbReference type="PANTHER" id="PTHR24346">
    <property type="entry name" value="MAP/MICROTUBULE AFFINITY-REGULATING KINASE"/>
    <property type="match status" value="1"/>
</dbReference>
<dbReference type="GO" id="GO:0005524">
    <property type="term" value="F:ATP binding"/>
    <property type="evidence" value="ECO:0007669"/>
    <property type="project" value="UniProtKB-KW"/>
</dbReference>
<dbReference type="GO" id="GO:0000287">
    <property type="term" value="F:magnesium ion binding"/>
    <property type="evidence" value="ECO:0007669"/>
    <property type="project" value="UniProtKB-ARBA"/>
</dbReference>
<accession>A0A7R9P0N5</accession>
<reference evidence="13" key="1">
    <citation type="submission" date="2020-11" db="EMBL/GenBank/DDBJ databases">
        <authorList>
            <person name="Tran Van P."/>
        </authorList>
    </citation>
    <scope>NUCLEOTIDE SEQUENCE</scope>
</reference>
<keyword evidence="5" id="KW-0547">Nucleotide-binding</keyword>
<dbReference type="SUPFAM" id="SSF56112">
    <property type="entry name" value="Protein kinase-like (PK-like)"/>
    <property type="match status" value="1"/>
</dbReference>
<dbReference type="InterPro" id="IPR008271">
    <property type="entry name" value="Ser/Thr_kinase_AS"/>
</dbReference>
<keyword evidence="9" id="KW-0832">Ubl conjugation</keyword>
<dbReference type="Gene3D" id="1.10.510.10">
    <property type="entry name" value="Transferase(Phosphotransferase) domain 1"/>
    <property type="match status" value="1"/>
</dbReference>
<dbReference type="PANTHER" id="PTHR24346:SF102">
    <property type="entry name" value="TESTIS-SPECIFIC SERINE_THREONINE-PROTEIN KINASE 1"/>
    <property type="match status" value="1"/>
</dbReference>
<proteinExistence type="predicted"/>
<evidence type="ECO:0000256" key="4">
    <source>
        <dbReference type="ARBA" id="ARBA00022723"/>
    </source>
</evidence>
<evidence type="ECO:0000256" key="5">
    <source>
        <dbReference type="ARBA" id="ARBA00022741"/>
    </source>
</evidence>
<dbReference type="GO" id="GO:0035556">
    <property type="term" value="P:intracellular signal transduction"/>
    <property type="evidence" value="ECO:0007669"/>
    <property type="project" value="TreeGrafter"/>
</dbReference>
<feature type="domain" description="Protein kinase" evidence="12">
    <location>
        <begin position="1"/>
        <end position="348"/>
    </location>
</feature>
<keyword evidence="2" id="KW-0217">Developmental protein</keyword>
<keyword evidence="4" id="KW-0479">Metal-binding</keyword>
<evidence type="ECO:0000256" key="9">
    <source>
        <dbReference type="ARBA" id="ARBA00022843"/>
    </source>
</evidence>
<dbReference type="AlphaFoldDB" id="A0A7R9P0N5"/>
<dbReference type="GO" id="GO:0000226">
    <property type="term" value="P:microtubule cytoskeleton organization"/>
    <property type="evidence" value="ECO:0007669"/>
    <property type="project" value="TreeGrafter"/>
</dbReference>
<evidence type="ECO:0000256" key="3">
    <source>
        <dbReference type="ARBA" id="ARBA00022553"/>
    </source>
</evidence>
<dbReference type="PROSITE" id="PS50011">
    <property type="entry name" value="PROTEIN_KINASE_DOM"/>
    <property type="match status" value="1"/>
</dbReference>
<dbReference type="InterPro" id="IPR011009">
    <property type="entry name" value="Kinase-like_dom_sf"/>
</dbReference>
<evidence type="ECO:0000259" key="12">
    <source>
        <dbReference type="PROSITE" id="PS50011"/>
    </source>
</evidence>
<sequence>MRPGITLAYKTYDSGCTKKVACKVVNRGTASQEFVSKFLPRELSIVRSIRHPHIVNLLDIVDMHGTVYIFMDLCEKGDLLEFIRDRGPLPESRARHYARQLVSAVDYLHSLDISHRDLKCENVLLCTRERLKITDFGFARWCRDDAGRRVLSDTFCGSAAYAAPEILQGTPYNPKMCDAWSLGCILYIMLTATMPFDDTNMKIMLKNQMNRCVNFPRQGNYSRTSGSAKRLVLSNSRIGHSFFKNKSGSGEPRENITPSPRGYYNEGSRRIINIEAPIPSKDACNKYYTHRMDANHNHEQIHALNSTKDLNRRQIDSLIESLVKAQTVHTNLKRRNKKEMEGIRKLFLQQEDRLNKTKTAIGSLSPKLLNLEESFTIQLTVYDMMTRSDMTAKVSRDDRYYDREDLILRNIALPMILLM</sequence>
<organism evidence="13">
    <name type="scientific">Timema tahoe</name>
    <dbReference type="NCBI Taxonomy" id="61484"/>
    <lineage>
        <taxon>Eukaryota</taxon>
        <taxon>Metazoa</taxon>
        <taxon>Ecdysozoa</taxon>
        <taxon>Arthropoda</taxon>
        <taxon>Hexapoda</taxon>
        <taxon>Insecta</taxon>
        <taxon>Pterygota</taxon>
        <taxon>Neoptera</taxon>
        <taxon>Polyneoptera</taxon>
        <taxon>Phasmatodea</taxon>
        <taxon>Timematodea</taxon>
        <taxon>Timematoidea</taxon>
        <taxon>Timematidae</taxon>
        <taxon>Timema</taxon>
    </lineage>
</organism>
<evidence type="ECO:0000256" key="1">
    <source>
        <dbReference type="ARBA" id="ARBA00001946"/>
    </source>
</evidence>
<keyword evidence="7" id="KW-0067">ATP-binding</keyword>
<gene>
    <name evidence="13" type="ORF">TTEB3V08_LOCUS10853</name>
</gene>
<dbReference type="SMART" id="SM00220">
    <property type="entry name" value="S_TKc"/>
    <property type="match status" value="1"/>
</dbReference>
<evidence type="ECO:0000256" key="11">
    <source>
        <dbReference type="SAM" id="MobiDB-lite"/>
    </source>
</evidence>